<evidence type="ECO:0000313" key="6">
    <source>
        <dbReference type="Proteomes" id="UP000030745"/>
    </source>
</evidence>
<evidence type="ECO:0000256" key="4">
    <source>
        <dbReference type="RuleBase" id="RU003949"/>
    </source>
</evidence>
<dbReference type="GeneID" id="24143051"/>
<dbReference type="GO" id="GO:0006412">
    <property type="term" value="P:translation"/>
    <property type="evidence" value="ECO:0007669"/>
    <property type="project" value="InterPro"/>
</dbReference>
<dbReference type="Proteomes" id="UP000030745">
    <property type="component" value="Mitochondrion"/>
</dbReference>
<dbReference type="STRING" id="695850.A0A067BG52"/>
<dbReference type="Pfam" id="PF00238">
    <property type="entry name" value="Ribosomal_L14"/>
    <property type="match status" value="1"/>
</dbReference>
<accession>A0A067BG52</accession>
<evidence type="ECO:0000256" key="3">
    <source>
        <dbReference type="ARBA" id="ARBA00023274"/>
    </source>
</evidence>
<protein>
    <submittedName>
        <fullName evidence="5">Ribosomal protein L14</fullName>
    </submittedName>
</protein>
<name>A0A067BG52_SAPPC</name>
<dbReference type="PANTHER" id="PTHR11761:SF3">
    <property type="entry name" value="LARGE RIBOSOMAL SUBUNIT PROTEIN UL14M"/>
    <property type="match status" value="1"/>
</dbReference>
<dbReference type="CDD" id="cd00337">
    <property type="entry name" value="Ribosomal_uL14"/>
    <property type="match status" value="1"/>
</dbReference>
<dbReference type="VEuPathDB" id="FungiDB:SPRG_35015"/>
<evidence type="ECO:0000256" key="2">
    <source>
        <dbReference type="ARBA" id="ARBA00022980"/>
    </source>
</evidence>
<evidence type="ECO:0000313" key="5">
    <source>
        <dbReference type="EMBL" id="KDO15680.1"/>
    </source>
</evidence>
<dbReference type="AlphaFoldDB" id="A0A067BG52"/>
<dbReference type="GO" id="GO:0003735">
    <property type="term" value="F:structural constituent of ribosome"/>
    <property type="evidence" value="ECO:0007669"/>
    <property type="project" value="InterPro"/>
</dbReference>
<dbReference type="OMA" id="FTTSHEM"/>
<dbReference type="RefSeq" id="XP_012213610.1">
    <property type="nucleotide sequence ID" value="NW_012157837.1"/>
</dbReference>
<dbReference type="PANTHER" id="PTHR11761">
    <property type="entry name" value="50S/60S RIBOSOMAL PROTEIN L14/L23"/>
    <property type="match status" value="1"/>
</dbReference>
<dbReference type="Gene3D" id="2.40.150.20">
    <property type="entry name" value="Ribosomal protein L14"/>
    <property type="match status" value="1"/>
</dbReference>
<keyword evidence="5" id="KW-0496">Mitochondrion</keyword>
<proteinExistence type="inferred from homology"/>
<dbReference type="SUPFAM" id="SSF50193">
    <property type="entry name" value="Ribosomal protein L14"/>
    <property type="match status" value="1"/>
</dbReference>
<dbReference type="SMART" id="SM01374">
    <property type="entry name" value="Ribosomal_L14"/>
    <property type="match status" value="1"/>
</dbReference>
<gene>
    <name evidence="5" type="ORF">SPRG_35015</name>
</gene>
<comment type="similarity">
    <text evidence="1 4">Belongs to the universal ribosomal protein uL14 family.</text>
</comment>
<dbReference type="OrthoDB" id="274765at2759"/>
<sequence>MIHIQTKLKIKDNTGVKIGQCIKIYKKATGTIGDTILISVKNLRLNKKKKIKITKGDLLKALIIQTKYSVKNTIGNYIKFDNNCAVILNNQNKLMGTRILGPITSEFRKKKQFKILSLASNIL</sequence>
<dbReference type="InterPro" id="IPR036853">
    <property type="entry name" value="Ribosomal_uL14_sf"/>
</dbReference>
<organism evidence="5 6">
    <name type="scientific">Saprolegnia parasitica (strain CBS 223.65)</name>
    <dbReference type="NCBI Taxonomy" id="695850"/>
    <lineage>
        <taxon>Eukaryota</taxon>
        <taxon>Sar</taxon>
        <taxon>Stramenopiles</taxon>
        <taxon>Oomycota</taxon>
        <taxon>Saprolegniomycetes</taxon>
        <taxon>Saprolegniales</taxon>
        <taxon>Saprolegniaceae</taxon>
        <taxon>Saprolegnia</taxon>
    </lineage>
</organism>
<evidence type="ECO:0000256" key="1">
    <source>
        <dbReference type="ARBA" id="ARBA00010745"/>
    </source>
</evidence>
<geneLocation type="mitochondrion" evidence="5"/>
<dbReference type="GO" id="GO:0070180">
    <property type="term" value="F:large ribosomal subunit rRNA binding"/>
    <property type="evidence" value="ECO:0007669"/>
    <property type="project" value="TreeGrafter"/>
</dbReference>
<keyword evidence="2 4" id="KW-0689">Ribosomal protein</keyword>
<dbReference type="InterPro" id="IPR000218">
    <property type="entry name" value="Ribosomal_uL14"/>
</dbReference>
<dbReference type="GO" id="GO:0005762">
    <property type="term" value="C:mitochondrial large ribosomal subunit"/>
    <property type="evidence" value="ECO:0007669"/>
    <property type="project" value="TreeGrafter"/>
</dbReference>
<reference evidence="5 6" key="1">
    <citation type="journal article" date="2013" name="PLoS Genet.">
        <title>Distinctive expansion of potential virulence genes in the genome of the oomycete fish pathogen Saprolegnia parasitica.</title>
        <authorList>
            <person name="Jiang R.H."/>
            <person name="de Bruijn I."/>
            <person name="Haas B.J."/>
            <person name="Belmonte R."/>
            <person name="Lobach L."/>
            <person name="Christie J."/>
            <person name="van den Ackerveken G."/>
            <person name="Bottin A."/>
            <person name="Bulone V."/>
            <person name="Diaz-Moreno S.M."/>
            <person name="Dumas B."/>
            <person name="Fan L."/>
            <person name="Gaulin E."/>
            <person name="Govers F."/>
            <person name="Grenville-Briggs L.J."/>
            <person name="Horner N.R."/>
            <person name="Levin J.Z."/>
            <person name="Mammella M."/>
            <person name="Meijer H.J."/>
            <person name="Morris P."/>
            <person name="Nusbaum C."/>
            <person name="Oome S."/>
            <person name="Phillips A.J."/>
            <person name="van Rooyen D."/>
            <person name="Rzeszutek E."/>
            <person name="Saraiva M."/>
            <person name="Secombes C.J."/>
            <person name="Seidl M.F."/>
            <person name="Snel B."/>
            <person name="Stassen J.H."/>
            <person name="Sykes S."/>
            <person name="Tripathy S."/>
            <person name="van den Berg H."/>
            <person name="Vega-Arreguin J.C."/>
            <person name="Wawra S."/>
            <person name="Young S.K."/>
            <person name="Zeng Q."/>
            <person name="Dieguez-Uribeondo J."/>
            <person name="Russ C."/>
            <person name="Tyler B.M."/>
            <person name="van West P."/>
        </authorList>
    </citation>
    <scope>NUCLEOTIDE SEQUENCE [LARGE SCALE GENOMIC DNA]</scope>
    <source>
        <strain evidence="5 6">CBS 223.65</strain>
    </source>
</reference>
<dbReference type="HAMAP" id="MF_01367">
    <property type="entry name" value="Ribosomal_uL14"/>
    <property type="match status" value="1"/>
</dbReference>
<keyword evidence="6" id="KW-1185">Reference proteome</keyword>
<keyword evidence="3 4" id="KW-0687">Ribonucleoprotein</keyword>
<dbReference type="EMBL" id="KK584631">
    <property type="protein sequence ID" value="KDO15680.1"/>
    <property type="molecule type" value="Genomic_DNA"/>
</dbReference>